<name>A0ABR2LBV0_9EUKA</name>
<comment type="caution">
    <text evidence="1">The sequence shown here is derived from an EMBL/GenBank/DDBJ whole genome shotgun (WGS) entry which is preliminary data.</text>
</comment>
<protein>
    <submittedName>
        <fullName evidence="1">Uncharacterized protein</fullName>
    </submittedName>
</protein>
<dbReference type="EMBL" id="JAPFFF010000001">
    <property type="protein sequence ID" value="KAK8900558.1"/>
    <property type="molecule type" value="Genomic_DNA"/>
</dbReference>
<evidence type="ECO:0000313" key="1">
    <source>
        <dbReference type="EMBL" id="KAK8900558.1"/>
    </source>
</evidence>
<keyword evidence="2" id="KW-1185">Reference proteome</keyword>
<organism evidence="1 2">
    <name type="scientific">Tritrichomonas musculus</name>
    <dbReference type="NCBI Taxonomy" id="1915356"/>
    <lineage>
        <taxon>Eukaryota</taxon>
        <taxon>Metamonada</taxon>
        <taxon>Parabasalia</taxon>
        <taxon>Tritrichomonadida</taxon>
        <taxon>Tritrichomonadidae</taxon>
        <taxon>Tritrichomonas</taxon>
    </lineage>
</organism>
<dbReference type="Proteomes" id="UP001470230">
    <property type="component" value="Unassembled WGS sequence"/>
</dbReference>
<evidence type="ECO:0000313" key="2">
    <source>
        <dbReference type="Proteomes" id="UP001470230"/>
    </source>
</evidence>
<sequence>MDSLINMENRFHFGLKVAVISHTTDLVRKFIESIPGVKLDPEEDFRFLKVYSFPLFISNSIILRIDLWALPDNVRQRGDAELLCCDASIVFYVAATESDLLTLLSIFHRDIRASNPQCKYICCGELNENSLTELGKASGFLIQKTENMEKKNIESVFFSTIASVINQIPNPPDPAYLLYTNIRLGSLLLNDPNYQKALRPITK</sequence>
<proteinExistence type="predicted"/>
<gene>
    <name evidence="1" type="ORF">M9Y10_002885</name>
</gene>
<reference evidence="1 2" key="1">
    <citation type="submission" date="2024-04" db="EMBL/GenBank/DDBJ databases">
        <title>Tritrichomonas musculus Genome.</title>
        <authorList>
            <person name="Alves-Ferreira E."/>
            <person name="Grigg M."/>
            <person name="Lorenzi H."/>
            <person name="Galac M."/>
        </authorList>
    </citation>
    <scope>NUCLEOTIDE SEQUENCE [LARGE SCALE GENOMIC DNA]</scope>
    <source>
        <strain evidence="1 2">EAF2021</strain>
    </source>
</reference>
<accession>A0ABR2LBV0</accession>